<accession>A0A9W9KHP6</accession>
<dbReference type="AlphaFoldDB" id="A0A9W9KHP6"/>
<comment type="caution">
    <text evidence="1">The sequence shown here is derived from an EMBL/GenBank/DDBJ whole genome shotgun (WGS) entry which is preliminary data.</text>
</comment>
<dbReference type="OrthoDB" id="4367324at2759"/>
<organism evidence="1 2">
    <name type="scientific">Penicillium angulare</name>
    <dbReference type="NCBI Taxonomy" id="116970"/>
    <lineage>
        <taxon>Eukaryota</taxon>
        <taxon>Fungi</taxon>
        <taxon>Dikarya</taxon>
        <taxon>Ascomycota</taxon>
        <taxon>Pezizomycotina</taxon>
        <taxon>Eurotiomycetes</taxon>
        <taxon>Eurotiomycetidae</taxon>
        <taxon>Eurotiales</taxon>
        <taxon>Aspergillaceae</taxon>
        <taxon>Penicillium</taxon>
    </lineage>
</organism>
<sequence>MPTDSILNYLCVPRKALQMDESGLEWKPFTNRRCPEGITELVPWPEFSYDHIIQEYGSVLNTQFEYPEDAFAAHQHTVFPHKESLSFGLEMALVFYLKYAFQETFKQLGPELSERDLVSLCLEAGYRAEPIKTYRPDFAFMASPLKGELVKGASGPNRLPGGLKSSVKWKSSWGSSEAEEMEKRFYLLELARIHLYMERCGTRYGFILTDQELVAIKRDDTSGRLALSEAIPLTSGGTGKISVALALWYLGMLAAKSDWKIEA</sequence>
<gene>
    <name evidence="1" type="ORF">N7456_002891</name>
</gene>
<protein>
    <submittedName>
        <fullName evidence="1">Uncharacterized protein</fullName>
    </submittedName>
</protein>
<evidence type="ECO:0000313" key="1">
    <source>
        <dbReference type="EMBL" id="KAJ5106216.1"/>
    </source>
</evidence>
<reference evidence="1" key="2">
    <citation type="journal article" date="2023" name="IMA Fungus">
        <title>Comparative genomic study of the Penicillium genus elucidates a diverse pangenome and 15 lateral gene transfer events.</title>
        <authorList>
            <person name="Petersen C."/>
            <person name="Sorensen T."/>
            <person name="Nielsen M.R."/>
            <person name="Sondergaard T.E."/>
            <person name="Sorensen J.L."/>
            <person name="Fitzpatrick D.A."/>
            <person name="Frisvad J.C."/>
            <person name="Nielsen K.L."/>
        </authorList>
    </citation>
    <scope>NUCLEOTIDE SEQUENCE</scope>
    <source>
        <strain evidence="1">IBT 30069</strain>
    </source>
</reference>
<evidence type="ECO:0000313" key="2">
    <source>
        <dbReference type="Proteomes" id="UP001149165"/>
    </source>
</evidence>
<dbReference type="Proteomes" id="UP001149165">
    <property type="component" value="Unassembled WGS sequence"/>
</dbReference>
<keyword evidence="2" id="KW-1185">Reference proteome</keyword>
<dbReference type="EMBL" id="JAPQKH010000003">
    <property type="protein sequence ID" value="KAJ5106216.1"/>
    <property type="molecule type" value="Genomic_DNA"/>
</dbReference>
<proteinExistence type="predicted"/>
<reference evidence="1" key="1">
    <citation type="submission" date="2022-11" db="EMBL/GenBank/DDBJ databases">
        <authorList>
            <person name="Petersen C."/>
        </authorList>
    </citation>
    <scope>NUCLEOTIDE SEQUENCE</scope>
    <source>
        <strain evidence="1">IBT 30069</strain>
    </source>
</reference>
<name>A0A9W9KHP6_9EURO</name>